<sequence length="177" mass="19089">MTPDVTLPIEGGFVRPLREADAHPGYVNGLNDPVVNRFLDAVKATPQTLESVRAFVAADASSPSSVLWGVFAAGREPHVGTVRLHGIEHRHGTAHIGVCLFDRGVWGQGLGGRAIAAVTRWAINSLGLRWVEAGAYEGNTASRRAFESAGYHWVFDIPGKYLFEGQPTTVKVYAARP</sequence>
<evidence type="ECO:0000313" key="2">
    <source>
        <dbReference type="EMBL" id="QID16981.1"/>
    </source>
</evidence>
<dbReference type="Pfam" id="PF13302">
    <property type="entry name" value="Acetyltransf_3"/>
    <property type="match status" value="1"/>
</dbReference>
<organism evidence="2 3">
    <name type="scientific">Nitrogeniibacter mangrovi</name>
    <dbReference type="NCBI Taxonomy" id="2016596"/>
    <lineage>
        <taxon>Bacteria</taxon>
        <taxon>Pseudomonadati</taxon>
        <taxon>Pseudomonadota</taxon>
        <taxon>Betaproteobacteria</taxon>
        <taxon>Rhodocyclales</taxon>
        <taxon>Zoogloeaceae</taxon>
        <taxon>Nitrogeniibacter</taxon>
    </lineage>
</organism>
<dbReference type="RefSeq" id="WP_173764147.1">
    <property type="nucleotide sequence ID" value="NZ_CP048836.1"/>
</dbReference>
<dbReference type="AlphaFoldDB" id="A0A6C1B039"/>
<dbReference type="InterPro" id="IPR016181">
    <property type="entry name" value="Acyl_CoA_acyltransferase"/>
</dbReference>
<dbReference type="GO" id="GO:0005737">
    <property type="term" value="C:cytoplasm"/>
    <property type="evidence" value="ECO:0007669"/>
    <property type="project" value="TreeGrafter"/>
</dbReference>
<keyword evidence="3" id="KW-1185">Reference proteome</keyword>
<feature type="domain" description="N-acetyltransferase" evidence="1">
    <location>
        <begin position="12"/>
        <end position="177"/>
    </location>
</feature>
<dbReference type="PROSITE" id="PS51186">
    <property type="entry name" value="GNAT"/>
    <property type="match status" value="1"/>
</dbReference>
<dbReference type="KEGG" id="azq:G3580_04585"/>
<dbReference type="InterPro" id="IPR000182">
    <property type="entry name" value="GNAT_dom"/>
</dbReference>
<gene>
    <name evidence="2" type="ORF">G3580_04585</name>
</gene>
<name>A0A6C1B039_9RHOO</name>
<proteinExistence type="predicted"/>
<dbReference type="PANTHER" id="PTHR43441">
    <property type="entry name" value="RIBOSOMAL-PROTEIN-SERINE ACETYLTRANSFERASE"/>
    <property type="match status" value="1"/>
</dbReference>
<evidence type="ECO:0000259" key="1">
    <source>
        <dbReference type="PROSITE" id="PS51186"/>
    </source>
</evidence>
<dbReference type="GO" id="GO:0008999">
    <property type="term" value="F:protein-N-terminal-alanine acetyltransferase activity"/>
    <property type="evidence" value="ECO:0007669"/>
    <property type="project" value="TreeGrafter"/>
</dbReference>
<dbReference type="GO" id="GO:1990189">
    <property type="term" value="F:protein N-terminal-serine acetyltransferase activity"/>
    <property type="evidence" value="ECO:0007669"/>
    <property type="project" value="TreeGrafter"/>
</dbReference>
<dbReference type="EMBL" id="CP048836">
    <property type="protein sequence ID" value="QID16981.1"/>
    <property type="molecule type" value="Genomic_DNA"/>
</dbReference>
<dbReference type="SUPFAM" id="SSF55729">
    <property type="entry name" value="Acyl-CoA N-acyltransferases (Nat)"/>
    <property type="match status" value="1"/>
</dbReference>
<keyword evidence="2" id="KW-0808">Transferase</keyword>
<protein>
    <submittedName>
        <fullName evidence="2">GNAT family N-acetyltransferase</fullName>
    </submittedName>
</protein>
<dbReference type="Proteomes" id="UP000501991">
    <property type="component" value="Chromosome"/>
</dbReference>
<reference evidence="2 3" key="1">
    <citation type="submission" date="2020-02" db="EMBL/GenBank/DDBJ databases">
        <title>Nitrogenibacter mangrovi gen. nov., sp. nov. isolated from mangrove sediment, a denitrifying betaproteobacterium.</title>
        <authorList>
            <person name="Liao H."/>
            <person name="Tian Y."/>
        </authorList>
    </citation>
    <scope>NUCLEOTIDE SEQUENCE [LARGE SCALE GENOMIC DNA]</scope>
    <source>
        <strain evidence="2 3">M9-3-2</strain>
    </source>
</reference>
<evidence type="ECO:0000313" key="3">
    <source>
        <dbReference type="Proteomes" id="UP000501991"/>
    </source>
</evidence>
<accession>A0A6C1B039</accession>
<dbReference type="Gene3D" id="3.40.630.30">
    <property type="match status" value="1"/>
</dbReference>
<dbReference type="PANTHER" id="PTHR43441:SF2">
    <property type="entry name" value="FAMILY ACETYLTRANSFERASE, PUTATIVE (AFU_ORTHOLOGUE AFUA_7G00850)-RELATED"/>
    <property type="match status" value="1"/>
</dbReference>
<dbReference type="InterPro" id="IPR051908">
    <property type="entry name" value="Ribosomal_N-acetyltransferase"/>
</dbReference>